<keyword evidence="2" id="KW-1185">Reference proteome</keyword>
<organism evidence="2 3">
    <name type="scientific">Nelumbo nucifera</name>
    <name type="common">Sacred lotus</name>
    <dbReference type="NCBI Taxonomy" id="4432"/>
    <lineage>
        <taxon>Eukaryota</taxon>
        <taxon>Viridiplantae</taxon>
        <taxon>Streptophyta</taxon>
        <taxon>Embryophyta</taxon>
        <taxon>Tracheophyta</taxon>
        <taxon>Spermatophyta</taxon>
        <taxon>Magnoliopsida</taxon>
        <taxon>Proteales</taxon>
        <taxon>Nelumbonaceae</taxon>
        <taxon>Nelumbo</taxon>
    </lineage>
</organism>
<protein>
    <submittedName>
        <fullName evidence="3">Uncharacterized protein LOC104590376</fullName>
    </submittedName>
</protein>
<sequence length="272" mass="31095">MEEPTHFVVAEHWTIADHLYTNHILNCLSNELYNVYSSYNYAYEIRNALDTKYALENAGNKKYVIANFLCFTMKEDMDVSAQIDEFHVLVGELAKEGMVLPDEFIAASLIEKLPHTWNDFKTSMKHKRKDTTLDQDYRYRKYSGKPKVNLTEDVIAVVVTEVNLVDKPKDLVLDTSATKHICGNRNSFYEYTTQPEGKQVFMGNSQTSKVIGKGNVLLKLTLRKILMLNDVLHVPEIRQNLVSGALLNKVGLKLTFEADKAMLTKNYVFIGK</sequence>
<dbReference type="eggNOG" id="ENOG502S012">
    <property type="taxonomic scope" value="Eukaryota"/>
</dbReference>
<accession>A0A1U7ZI17</accession>
<dbReference type="PANTHER" id="PTHR47592">
    <property type="entry name" value="PBF68 PROTEIN"/>
    <property type="match status" value="1"/>
</dbReference>
<dbReference type="KEGG" id="nnu:104590376"/>
<proteinExistence type="predicted"/>
<dbReference type="Proteomes" id="UP000189703">
    <property type="component" value="Unplaced"/>
</dbReference>
<dbReference type="OMA" id="SATKHIC"/>
<evidence type="ECO:0000313" key="3">
    <source>
        <dbReference type="RefSeq" id="XP_010247324.1"/>
    </source>
</evidence>
<evidence type="ECO:0000259" key="1">
    <source>
        <dbReference type="Pfam" id="PF22936"/>
    </source>
</evidence>
<feature type="domain" description="Retrovirus-related Pol polyprotein from transposon TNT 1-94-like beta-barrel" evidence="1">
    <location>
        <begin position="172"/>
        <end position="251"/>
    </location>
</feature>
<name>A0A1U7ZI17_NELNU</name>
<dbReference type="PANTHER" id="PTHR47592:SF27">
    <property type="entry name" value="OS08G0421700 PROTEIN"/>
    <property type="match status" value="1"/>
</dbReference>
<reference evidence="3" key="1">
    <citation type="submission" date="2025-08" db="UniProtKB">
        <authorList>
            <consortium name="RefSeq"/>
        </authorList>
    </citation>
    <scope>IDENTIFICATION</scope>
</reference>
<dbReference type="OrthoDB" id="2596766at2759"/>
<gene>
    <name evidence="3" type="primary">LOC104590376</name>
</gene>
<dbReference type="Pfam" id="PF22936">
    <property type="entry name" value="Pol_BBD"/>
    <property type="match status" value="1"/>
</dbReference>
<dbReference type="Pfam" id="PF14223">
    <property type="entry name" value="Retrotran_gag_2"/>
    <property type="match status" value="1"/>
</dbReference>
<dbReference type="AlphaFoldDB" id="A0A1U7ZI17"/>
<dbReference type="InParanoid" id="A0A1U7ZI17"/>
<evidence type="ECO:0000313" key="2">
    <source>
        <dbReference type="Proteomes" id="UP000189703"/>
    </source>
</evidence>
<dbReference type="RefSeq" id="XP_010247324.1">
    <property type="nucleotide sequence ID" value="XM_010249022.1"/>
</dbReference>
<dbReference type="InterPro" id="IPR054722">
    <property type="entry name" value="PolX-like_BBD"/>
</dbReference>
<dbReference type="GeneID" id="104590376"/>